<feature type="domain" description="Zn(2)-C6 fungal-type" evidence="6">
    <location>
        <begin position="213"/>
        <end position="242"/>
    </location>
</feature>
<feature type="compositionally biased region" description="Low complexity" evidence="5">
    <location>
        <begin position="494"/>
        <end position="517"/>
    </location>
</feature>
<evidence type="ECO:0000256" key="4">
    <source>
        <dbReference type="ARBA" id="ARBA00023242"/>
    </source>
</evidence>
<dbReference type="PROSITE" id="PS50048">
    <property type="entry name" value="ZN2_CY6_FUNGAL_2"/>
    <property type="match status" value="1"/>
</dbReference>
<dbReference type="PANTHER" id="PTHR46910:SF3">
    <property type="entry name" value="HALOTOLERANCE PROTEIN 9-RELATED"/>
    <property type="match status" value="1"/>
</dbReference>
<feature type="region of interest" description="Disordered" evidence="5">
    <location>
        <begin position="471"/>
        <end position="519"/>
    </location>
</feature>
<dbReference type="EMBL" id="RSCD01000003">
    <property type="protein sequence ID" value="RSH94081.1"/>
    <property type="molecule type" value="Genomic_DNA"/>
</dbReference>
<reference evidence="7 8" key="1">
    <citation type="submission" date="2018-11" db="EMBL/GenBank/DDBJ databases">
        <title>Genome sequence of Saitozyma podzolica DSM 27192.</title>
        <authorList>
            <person name="Aliyu H."/>
            <person name="Gorte O."/>
            <person name="Ochsenreither K."/>
        </authorList>
    </citation>
    <scope>NUCLEOTIDE SEQUENCE [LARGE SCALE GENOMIC DNA]</scope>
    <source>
        <strain evidence="7 8">DSM 27192</strain>
    </source>
</reference>
<protein>
    <recommendedName>
        <fullName evidence="6">Zn(2)-C6 fungal-type domain-containing protein</fullName>
    </recommendedName>
</protein>
<dbReference type="SUPFAM" id="SSF57701">
    <property type="entry name" value="Zn2/Cys6 DNA-binding domain"/>
    <property type="match status" value="1"/>
</dbReference>
<dbReference type="Proteomes" id="UP000279259">
    <property type="component" value="Unassembled WGS sequence"/>
</dbReference>
<feature type="region of interest" description="Disordered" evidence="5">
    <location>
        <begin position="149"/>
        <end position="189"/>
    </location>
</feature>
<comment type="caution">
    <text evidence="7">The sequence shown here is derived from an EMBL/GenBank/DDBJ whole genome shotgun (WGS) entry which is preliminary data.</text>
</comment>
<evidence type="ECO:0000313" key="7">
    <source>
        <dbReference type="EMBL" id="RSH94081.1"/>
    </source>
</evidence>
<dbReference type="AlphaFoldDB" id="A0A427YST7"/>
<dbReference type="GO" id="GO:0003677">
    <property type="term" value="F:DNA binding"/>
    <property type="evidence" value="ECO:0007669"/>
    <property type="project" value="UniProtKB-KW"/>
</dbReference>
<dbReference type="GO" id="GO:0005634">
    <property type="term" value="C:nucleus"/>
    <property type="evidence" value="ECO:0007669"/>
    <property type="project" value="UniProtKB-SubCell"/>
</dbReference>
<dbReference type="InterPro" id="IPR050987">
    <property type="entry name" value="AtrR-like"/>
</dbReference>
<dbReference type="Pfam" id="PF00172">
    <property type="entry name" value="Zn_clus"/>
    <property type="match status" value="1"/>
</dbReference>
<keyword evidence="4" id="KW-0539">Nucleus</keyword>
<dbReference type="InterPro" id="IPR001138">
    <property type="entry name" value="Zn2Cys6_DnaBD"/>
</dbReference>
<keyword evidence="2" id="KW-0479">Metal-binding</keyword>
<accession>A0A427YST7</accession>
<dbReference type="OrthoDB" id="39175at2759"/>
<proteinExistence type="predicted"/>
<evidence type="ECO:0000256" key="3">
    <source>
        <dbReference type="ARBA" id="ARBA00023125"/>
    </source>
</evidence>
<gene>
    <name evidence="7" type="ORF">EHS25_006735</name>
</gene>
<dbReference type="SMART" id="SM00066">
    <property type="entry name" value="GAL4"/>
    <property type="match status" value="1"/>
</dbReference>
<dbReference type="CDD" id="cd00067">
    <property type="entry name" value="GAL4"/>
    <property type="match status" value="1"/>
</dbReference>
<name>A0A427YST7_9TREE</name>
<dbReference type="PANTHER" id="PTHR46910">
    <property type="entry name" value="TRANSCRIPTION FACTOR PDR1"/>
    <property type="match status" value="1"/>
</dbReference>
<evidence type="ECO:0000256" key="1">
    <source>
        <dbReference type="ARBA" id="ARBA00004123"/>
    </source>
</evidence>
<dbReference type="Gene3D" id="4.10.240.10">
    <property type="entry name" value="Zn(2)-C6 fungal-type DNA-binding domain"/>
    <property type="match status" value="1"/>
</dbReference>
<dbReference type="GO" id="GO:0000981">
    <property type="term" value="F:DNA-binding transcription factor activity, RNA polymerase II-specific"/>
    <property type="evidence" value="ECO:0007669"/>
    <property type="project" value="InterPro"/>
</dbReference>
<evidence type="ECO:0000313" key="8">
    <source>
        <dbReference type="Proteomes" id="UP000279259"/>
    </source>
</evidence>
<dbReference type="PROSITE" id="PS00463">
    <property type="entry name" value="ZN2_CY6_FUNGAL_1"/>
    <property type="match status" value="1"/>
</dbReference>
<evidence type="ECO:0000256" key="2">
    <source>
        <dbReference type="ARBA" id="ARBA00022723"/>
    </source>
</evidence>
<keyword evidence="8" id="KW-1185">Reference proteome</keyword>
<dbReference type="GO" id="GO:0008270">
    <property type="term" value="F:zinc ion binding"/>
    <property type="evidence" value="ECO:0007669"/>
    <property type="project" value="InterPro"/>
</dbReference>
<organism evidence="7 8">
    <name type="scientific">Saitozyma podzolica</name>
    <dbReference type="NCBI Taxonomy" id="1890683"/>
    <lineage>
        <taxon>Eukaryota</taxon>
        <taxon>Fungi</taxon>
        <taxon>Dikarya</taxon>
        <taxon>Basidiomycota</taxon>
        <taxon>Agaricomycotina</taxon>
        <taxon>Tremellomycetes</taxon>
        <taxon>Tremellales</taxon>
        <taxon>Trimorphomycetaceae</taxon>
        <taxon>Saitozyma</taxon>
    </lineage>
</organism>
<keyword evidence="3" id="KW-0238">DNA-binding</keyword>
<comment type="subcellular location">
    <subcellularLocation>
        <location evidence="1">Nucleus</location>
    </subcellularLocation>
</comment>
<evidence type="ECO:0000256" key="5">
    <source>
        <dbReference type="SAM" id="MobiDB-lite"/>
    </source>
</evidence>
<dbReference type="InterPro" id="IPR036864">
    <property type="entry name" value="Zn2-C6_fun-type_DNA-bd_sf"/>
</dbReference>
<sequence length="560" mass="59993">MASLPTYTIELPVLDHSGSSPTSSMSAGDQSSPIMPYFPATAQPTAAPIYGWPLSPSTPLSFQGYSPYSLGLTFNPTTPTFNPYAYNYFPTAVPTRMPSSSSVPTANCANPMDVFGAAPARPDLERFNPNLNANAMNASVGFVSPCSTPETPDTIKHKTSASGSHLALKRGRTPTPENGADLSPDQMLPVDLPAVDESSPEVAPRKRSRTAQACERCRVRKARCFGGNPCNRCIKRKFDCEFTPTRQRGSNKPRSPDLPIQNLNLHAHPQSIDHHHMHTQPHHVVTQRPVALARAHTHGHAHTSRPRVRRHSMPMQALNPTAASSMMGVMPSVFRPMPVHTTTLPPPQTPVLGLGLQLNPAIDEDADGESDPDFGNAMSAPLPTSNANLSTFSGFGMGSTITIPSPNLNVTPITNQYFPNMNGELDLYTPLMEDETMFMFSPQGISGNSDDADGSYDFPFTPVTPTIPLPMPALGSQPSSQAGSPLENPGMTTSSQSGLIDMSSSSGSLPSGGMDLDNPMLSMQAEHLVGVRDEAMRHLYTSGAGDWLALQPRATPSPTF</sequence>
<dbReference type="STRING" id="1890683.A0A427YST7"/>
<evidence type="ECO:0000259" key="6">
    <source>
        <dbReference type="PROSITE" id="PS50048"/>
    </source>
</evidence>